<comment type="caution">
    <text evidence="2">The sequence shown here is derived from an EMBL/GenBank/DDBJ whole genome shotgun (WGS) entry which is preliminary data.</text>
</comment>
<evidence type="ECO:0000313" key="2">
    <source>
        <dbReference type="EMBL" id="RMZ96696.1"/>
    </source>
</evidence>
<sequence length="306" mass="35035">MKSKKLNDLSVSPGSNSAYSNSQSMHRDSVHYLDHRLNGFNLVESDDDSDSLASFNYPAQHSKIIFYESLLSRKPSKLFSNIKQDLASKTGLESNPVADLTESTYESFFVSPRKAKTESKHFSIKHFASLPKKKKSKPRVVGASFEDDSILEKKISPKIALDKVEESNKDDHSEEDAYWNRKDRVRFEEKFNSGSFRNQNTTSFPNLFSSVSAGQKKNVDFRSKDFLNSVLQPKVTHAEKYNFKADPVSKYSKLVHKRKNENSTYNSNDFKFGNDESLVMLGEIRPYRPGLKRYEEPKIGPELYLI</sequence>
<evidence type="ECO:0000256" key="1">
    <source>
        <dbReference type="SAM" id="MobiDB-lite"/>
    </source>
</evidence>
<dbReference type="AlphaFoldDB" id="A0A3M7PC63"/>
<accession>A0A3M7PC63</accession>
<dbReference type="OrthoDB" id="10546287at2759"/>
<dbReference type="Proteomes" id="UP000276133">
    <property type="component" value="Unassembled WGS sequence"/>
</dbReference>
<dbReference type="EMBL" id="REGN01011961">
    <property type="protein sequence ID" value="RMZ96696.1"/>
    <property type="molecule type" value="Genomic_DNA"/>
</dbReference>
<keyword evidence="3" id="KW-1185">Reference proteome</keyword>
<reference evidence="2 3" key="1">
    <citation type="journal article" date="2018" name="Sci. Rep.">
        <title>Genomic signatures of local adaptation to the degree of environmental predictability in rotifers.</title>
        <authorList>
            <person name="Franch-Gras L."/>
            <person name="Hahn C."/>
            <person name="Garcia-Roger E.M."/>
            <person name="Carmona M.J."/>
            <person name="Serra M."/>
            <person name="Gomez A."/>
        </authorList>
    </citation>
    <scope>NUCLEOTIDE SEQUENCE [LARGE SCALE GENOMIC DNA]</scope>
    <source>
        <strain evidence="2">HYR1</strain>
    </source>
</reference>
<organism evidence="2 3">
    <name type="scientific">Brachionus plicatilis</name>
    <name type="common">Marine rotifer</name>
    <name type="synonym">Brachionus muelleri</name>
    <dbReference type="NCBI Taxonomy" id="10195"/>
    <lineage>
        <taxon>Eukaryota</taxon>
        <taxon>Metazoa</taxon>
        <taxon>Spiralia</taxon>
        <taxon>Gnathifera</taxon>
        <taxon>Rotifera</taxon>
        <taxon>Eurotatoria</taxon>
        <taxon>Monogononta</taxon>
        <taxon>Pseudotrocha</taxon>
        <taxon>Ploima</taxon>
        <taxon>Brachionidae</taxon>
        <taxon>Brachionus</taxon>
    </lineage>
</organism>
<evidence type="ECO:0000313" key="3">
    <source>
        <dbReference type="Proteomes" id="UP000276133"/>
    </source>
</evidence>
<gene>
    <name evidence="2" type="ORF">BpHYR1_009994</name>
</gene>
<protein>
    <submittedName>
        <fullName evidence="2">Uncharacterized protein</fullName>
    </submittedName>
</protein>
<name>A0A3M7PC63_BRAPC</name>
<feature type="region of interest" description="Disordered" evidence="1">
    <location>
        <begin position="1"/>
        <end position="25"/>
    </location>
</feature>
<feature type="compositionally biased region" description="Polar residues" evidence="1">
    <location>
        <begin position="9"/>
        <end position="24"/>
    </location>
</feature>
<proteinExistence type="predicted"/>